<dbReference type="PANTHER" id="PTHR42982">
    <property type="entry name" value="SEC-INDEPENDENT PROTEIN TRANSLOCASE PROTEIN TATA"/>
    <property type="match status" value="1"/>
</dbReference>
<dbReference type="GO" id="GO:0015031">
    <property type="term" value="P:protein transport"/>
    <property type="evidence" value="ECO:0007669"/>
    <property type="project" value="UniProtKB-KW"/>
</dbReference>
<keyword evidence="2" id="KW-0813">Transport</keyword>
<dbReference type="Pfam" id="PF02416">
    <property type="entry name" value="TatA_B_E"/>
    <property type="match status" value="1"/>
</dbReference>
<dbReference type="PANTHER" id="PTHR42982:SF1">
    <property type="entry name" value="SEC-INDEPENDENT PROTEIN TRANSLOCASE PROTEIN TATA"/>
    <property type="match status" value="1"/>
</dbReference>
<dbReference type="EMBL" id="MEWW01000005">
    <property type="protein sequence ID" value="OGC85036.1"/>
    <property type="molecule type" value="Genomic_DNA"/>
</dbReference>
<keyword evidence="3 8" id="KW-0812">Transmembrane</keyword>
<feature type="transmembrane region" description="Helical" evidence="8">
    <location>
        <begin position="6"/>
        <end position="22"/>
    </location>
</feature>
<evidence type="ECO:0000256" key="5">
    <source>
        <dbReference type="ARBA" id="ARBA00022989"/>
    </source>
</evidence>
<evidence type="ECO:0000256" key="1">
    <source>
        <dbReference type="ARBA" id="ARBA00004167"/>
    </source>
</evidence>
<gene>
    <name evidence="9" type="ORF">A3F55_02100</name>
</gene>
<keyword evidence="5 8" id="KW-1133">Transmembrane helix</keyword>
<evidence type="ECO:0008006" key="11">
    <source>
        <dbReference type="Google" id="ProtNLM"/>
    </source>
</evidence>
<evidence type="ECO:0000256" key="2">
    <source>
        <dbReference type="ARBA" id="ARBA00022448"/>
    </source>
</evidence>
<keyword evidence="7 8" id="KW-0472">Membrane</keyword>
<comment type="caution">
    <text evidence="9">The sequence shown here is derived from an EMBL/GenBank/DDBJ whole genome shotgun (WGS) entry which is preliminary data.</text>
</comment>
<evidence type="ECO:0000256" key="7">
    <source>
        <dbReference type="ARBA" id="ARBA00023136"/>
    </source>
</evidence>
<reference evidence="9 10" key="1">
    <citation type="journal article" date="2016" name="Nat. Commun.">
        <title>Thousands of microbial genomes shed light on interconnected biogeochemical processes in an aquifer system.</title>
        <authorList>
            <person name="Anantharaman K."/>
            <person name="Brown C.T."/>
            <person name="Hug L.A."/>
            <person name="Sharon I."/>
            <person name="Castelle C.J."/>
            <person name="Probst A.J."/>
            <person name="Thomas B.C."/>
            <person name="Singh A."/>
            <person name="Wilkins M.J."/>
            <person name="Karaoz U."/>
            <person name="Brodie E.L."/>
            <person name="Williams K.H."/>
            <person name="Hubbard S.S."/>
            <person name="Banfield J.F."/>
        </authorList>
    </citation>
    <scope>NUCLEOTIDE SEQUENCE [LARGE SCALE GENOMIC DNA]</scope>
</reference>
<dbReference type="Proteomes" id="UP000178091">
    <property type="component" value="Unassembled WGS sequence"/>
</dbReference>
<comment type="subcellular location">
    <subcellularLocation>
        <location evidence="1">Membrane</location>
        <topology evidence="1">Single-pass membrane protein</topology>
    </subcellularLocation>
</comment>
<evidence type="ECO:0000256" key="8">
    <source>
        <dbReference type="SAM" id="Phobius"/>
    </source>
</evidence>
<dbReference type="AlphaFoldDB" id="A0A1F4XU17"/>
<name>A0A1F4XU17_9BACT</name>
<dbReference type="Gene3D" id="1.20.5.3310">
    <property type="match status" value="1"/>
</dbReference>
<sequence length="60" mass="6524">MFGLGIPEIILIALAVGILFFGSKKILELSRAAGRVSGEFKKGRADIEKELKMGEEETKS</sequence>
<evidence type="ECO:0000256" key="4">
    <source>
        <dbReference type="ARBA" id="ARBA00022927"/>
    </source>
</evidence>
<keyword evidence="4" id="KW-0653">Protein transport</keyword>
<organism evidence="9 10">
    <name type="scientific">Candidatus Adlerbacteria bacterium RIFCSPHIGHO2_12_FULL_53_18</name>
    <dbReference type="NCBI Taxonomy" id="1797242"/>
    <lineage>
        <taxon>Bacteria</taxon>
        <taxon>Candidatus Adleribacteriota</taxon>
    </lineage>
</organism>
<proteinExistence type="predicted"/>
<protein>
    <recommendedName>
        <fullName evidence="11">Sec-independent protein translocase protein TatA</fullName>
    </recommendedName>
</protein>
<accession>A0A1F4XU17</accession>
<evidence type="ECO:0000256" key="3">
    <source>
        <dbReference type="ARBA" id="ARBA00022692"/>
    </source>
</evidence>
<dbReference type="InterPro" id="IPR003369">
    <property type="entry name" value="TatA/B/E"/>
</dbReference>
<evidence type="ECO:0000256" key="6">
    <source>
        <dbReference type="ARBA" id="ARBA00023010"/>
    </source>
</evidence>
<keyword evidence="6" id="KW-0811">Translocation</keyword>
<evidence type="ECO:0000313" key="10">
    <source>
        <dbReference type="Proteomes" id="UP000178091"/>
    </source>
</evidence>
<dbReference type="GO" id="GO:0016020">
    <property type="term" value="C:membrane"/>
    <property type="evidence" value="ECO:0007669"/>
    <property type="project" value="UniProtKB-ARBA"/>
</dbReference>
<evidence type="ECO:0000313" key="9">
    <source>
        <dbReference type="EMBL" id="OGC85036.1"/>
    </source>
</evidence>